<keyword evidence="5 11" id="KW-0645">Protease</keyword>
<dbReference type="AlphaFoldDB" id="A0AAU9RQJ6"/>
<dbReference type="Proteomes" id="UP000836841">
    <property type="component" value="Chromosome 2"/>
</dbReference>
<dbReference type="EC" id="3.4.16.-" evidence="11"/>
<dbReference type="FunFam" id="3.40.50.1820:FF:000030">
    <property type="entry name" value="Carboxypeptidase"/>
    <property type="match status" value="1"/>
</dbReference>
<dbReference type="InterPro" id="IPR001563">
    <property type="entry name" value="Peptidase_S10"/>
</dbReference>
<dbReference type="SUPFAM" id="SSF53474">
    <property type="entry name" value="alpha/beta-Hydrolases"/>
    <property type="match status" value="1"/>
</dbReference>
<evidence type="ECO:0000256" key="10">
    <source>
        <dbReference type="ARBA" id="ARBA00037399"/>
    </source>
</evidence>
<dbReference type="FunFam" id="3.40.50.11320:FF:000001">
    <property type="entry name" value="Carboxypeptidase"/>
    <property type="match status" value="1"/>
</dbReference>
<feature type="chain" id="PRO_5043104360" description="Carboxypeptidase" evidence="11">
    <location>
        <begin position="22"/>
        <end position="466"/>
    </location>
</feature>
<dbReference type="GO" id="GO:0006508">
    <property type="term" value="P:proteolysis"/>
    <property type="evidence" value="ECO:0007669"/>
    <property type="project" value="UniProtKB-KW"/>
</dbReference>
<keyword evidence="6 11" id="KW-0732">Signal</keyword>
<evidence type="ECO:0000256" key="7">
    <source>
        <dbReference type="ARBA" id="ARBA00022801"/>
    </source>
</evidence>
<comment type="subcellular location">
    <subcellularLocation>
        <location evidence="1">Secreted</location>
    </subcellularLocation>
</comment>
<dbReference type="InterPro" id="IPR018202">
    <property type="entry name" value="Ser_caboxypep_ser_AS"/>
</dbReference>
<evidence type="ECO:0000256" key="3">
    <source>
        <dbReference type="ARBA" id="ARBA00022525"/>
    </source>
</evidence>
<evidence type="ECO:0000313" key="13">
    <source>
        <dbReference type="Proteomes" id="UP000836841"/>
    </source>
</evidence>
<comment type="similarity">
    <text evidence="2 11">Belongs to the peptidase S10 family.</text>
</comment>
<comment type="function">
    <text evidence="10">Probable carboxypeptidase.</text>
</comment>
<dbReference type="GO" id="GO:0004185">
    <property type="term" value="F:serine-type carboxypeptidase activity"/>
    <property type="evidence" value="ECO:0007669"/>
    <property type="project" value="UniProtKB-UniRule"/>
</dbReference>
<dbReference type="PANTHER" id="PTHR11802">
    <property type="entry name" value="SERINE PROTEASE FAMILY S10 SERINE CARBOXYPEPTIDASE"/>
    <property type="match status" value="1"/>
</dbReference>
<dbReference type="Gene3D" id="6.10.250.940">
    <property type="match status" value="1"/>
</dbReference>
<keyword evidence="13" id="KW-1185">Reference proteome</keyword>
<proteinExistence type="inferred from homology"/>
<evidence type="ECO:0000256" key="9">
    <source>
        <dbReference type="ARBA" id="ARBA00023180"/>
    </source>
</evidence>
<dbReference type="PROSITE" id="PS00131">
    <property type="entry name" value="CARBOXYPEPT_SER_SER"/>
    <property type="match status" value="1"/>
</dbReference>
<evidence type="ECO:0000313" key="12">
    <source>
        <dbReference type="EMBL" id="CAH2047855.1"/>
    </source>
</evidence>
<keyword evidence="9" id="KW-0325">Glycoprotein</keyword>
<reference evidence="12 13" key="1">
    <citation type="submission" date="2022-03" db="EMBL/GenBank/DDBJ databases">
        <authorList>
            <person name="Nunn A."/>
            <person name="Chopra R."/>
            <person name="Nunn A."/>
            <person name="Contreras Garrido A."/>
        </authorList>
    </citation>
    <scope>NUCLEOTIDE SEQUENCE [LARGE SCALE GENOMIC DNA]</scope>
</reference>
<evidence type="ECO:0000256" key="6">
    <source>
        <dbReference type="ARBA" id="ARBA00022729"/>
    </source>
</evidence>
<keyword evidence="4 11" id="KW-0121">Carboxypeptidase</keyword>
<keyword evidence="7 11" id="KW-0378">Hydrolase</keyword>
<accession>A0AAU9RQJ6</accession>
<dbReference type="Gene3D" id="3.40.50.1820">
    <property type="entry name" value="alpha/beta hydrolase"/>
    <property type="match status" value="1"/>
</dbReference>
<dbReference type="Gene3D" id="3.40.50.11320">
    <property type="match status" value="1"/>
</dbReference>
<gene>
    <name evidence="12" type="ORF">TAV2_LOCUS5872</name>
</gene>
<evidence type="ECO:0000256" key="5">
    <source>
        <dbReference type="ARBA" id="ARBA00022670"/>
    </source>
</evidence>
<evidence type="ECO:0000256" key="1">
    <source>
        <dbReference type="ARBA" id="ARBA00004613"/>
    </source>
</evidence>
<dbReference type="GO" id="GO:0005576">
    <property type="term" value="C:extracellular region"/>
    <property type="evidence" value="ECO:0007669"/>
    <property type="project" value="UniProtKB-SubCell"/>
</dbReference>
<dbReference type="GO" id="GO:0005773">
    <property type="term" value="C:vacuole"/>
    <property type="evidence" value="ECO:0007669"/>
    <property type="project" value="TreeGrafter"/>
</dbReference>
<keyword evidence="3" id="KW-0964">Secreted</keyword>
<dbReference type="EMBL" id="OU466858">
    <property type="protein sequence ID" value="CAH2047855.1"/>
    <property type="molecule type" value="Genomic_DNA"/>
</dbReference>
<dbReference type="Pfam" id="PF00450">
    <property type="entry name" value="Peptidase_S10"/>
    <property type="match status" value="1"/>
</dbReference>
<name>A0AAU9RQJ6_THLAR</name>
<sequence>MKIYNVLIALCLCAFFTFVSSDSPEAMRDLVTDFPGQSGVSFRHYAGYVPVDTTNERAMFYWFFEAMSLPNQKPLVLWLNGGPGCSSVGYGATQEIGPFLVDNKGNSTKFNPYAWNKEANILFLESPVGVGFSYSNTTSDYKKIGDDFTGRDAYTFIQKWLERFPAYRENDFYIAGESYAGKYIPELAEIVYDKNNDNSSLPIKLKGILLGNPETSDAEEWDGYVDYAWSHAVISDETYGVIKKSCNFSSSITWDIKECKDSVDEIVKQYHKIDQYSLYTPTCIGNSTLNSSVGLTRFKTYLANSKEMPSLNGNYDPCLDDYTRVFYNRADVQKALHASDGVHLKNWSICNDDIFDNWADSNPSVLPIYKKLIAGGFRIWVYSGDTDGRVPVLGTRYCIKKLELPIKTSWRPWYHEKQVSGWLQEYEGLTFGTFKGAGHDVPSFKPSESLAFFSAFLKGVLPPLSP</sequence>
<evidence type="ECO:0000256" key="11">
    <source>
        <dbReference type="RuleBase" id="RU361156"/>
    </source>
</evidence>
<evidence type="ECO:0000256" key="4">
    <source>
        <dbReference type="ARBA" id="ARBA00022645"/>
    </source>
</evidence>
<protein>
    <recommendedName>
        <fullName evidence="11">Carboxypeptidase</fullName>
        <ecNumber evidence="11">3.4.16.-</ecNumber>
    </recommendedName>
</protein>
<dbReference type="InterPro" id="IPR029058">
    <property type="entry name" value="AB_hydrolase_fold"/>
</dbReference>
<keyword evidence="8" id="KW-1015">Disulfide bond</keyword>
<dbReference type="PANTHER" id="PTHR11802:SF15">
    <property type="entry name" value="SERINE CARBOXYPEPTIDASE-LIKE 32"/>
    <property type="match status" value="1"/>
</dbReference>
<dbReference type="PRINTS" id="PR00724">
    <property type="entry name" value="CRBOXYPTASEC"/>
</dbReference>
<evidence type="ECO:0000256" key="8">
    <source>
        <dbReference type="ARBA" id="ARBA00023157"/>
    </source>
</evidence>
<evidence type="ECO:0000256" key="2">
    <source>
        <dbReference type="ARBA" id="ARBA00009431"/>
    </source>
</evidence>
<organism evidence="12 13">
    <name type="scientific">Thlaspi arvense</name>
    <name type="common">Field penny-cress</name>
    <dbReference type="NCBI Taxonomy" id="13288"/>
    <lineage>
        <taxon>Eukaryota</taxon>
        <taxon>Viridiplantae</taxon>
        <taxon>Streptophyta</taxon>
        <taxon>Embryophyta</taxon>
        <taxon>Tracheophyta</taxon>
        <taxon>Spermatophyta</taxon>
        <taxon>Magnoliopsida</taxon>
        <taxon>eudicotyledons</taxon>
        <taxon>Gunneridae</taxon>
        <taxon>Pentapetalae</taxon>
        <taxon>rosids</taxon>
        <taxon>malvids</taxon>
        <taxon>Brassicales</taxon>
        <taxon>Brassicaceae</taxon>
        <taxon>Thlaspideae</taxon>
        <taxon>Thlaspi</taxon>
    </lineage>
</organism>
<feature type="signal peptide" evidence="11">
    <location>
        <begin position="1"/>
        <end position="21"/>
    </location>
</feature>